<evidence type="ECO:0008006" key="3">
    <source>
        <dbReference type="Google" id="ProtNLM"/>
    </source>
</evidence>
<evidence type="ECO:0000313" key="2">
    <source>
        <dbReference type="Proteomes" id="UP001597420"/>
    </source>
</evidence>
<evidence type="ECO:0000313" key="1">
    <source>
        <dbReference type="EMBL" id="MFD1806029.1"/>
    </source>
</evidence>
<gene>
    <name evidence="1" type="ORF">ACFSAV_06535</name>
</gene>
<dbReference type="EMBL" id="JBHUFP010000008">
    <property type="protein sequence ID" value="MFD1806029.1"/>
    <property type="molecule type" value="Genomic_DNA"/>
</dbReference>
<accession>A0ABW4NTS5</accession>
<proteinExistence type="predicted"/>
<comment type="caution">
    <text evidence="1">The sequence shown here is derived from an EMBL/GenBank/DDBJ whole genome shotgun (WGS) entry which is preliminary data.</text>
</comment>
<name>A0ABW4NTS5_9PAST</name>
<keyword evidence="2" id="KW-1185">Reference proteome</keyword>
<dbReference type="Proteomes" id="UP001597420">
    <property type="component" value="Unassembled WGS sequence"/>
</dbReference>
<organism evidence="1 2">
    <name type="scientific">Pasteurella oralis</name>
    <dbReference type="NCBI Taxonomy" id="1071947"/>
    <lineage>
        <taxon>Bacteria</taxon>
        <taxon>Pseudomonadati</taxon>
        <taxon>Pseudomonadota</taxon>
        <taxon>Gammaproteobacteria</taxon>
        <taxon>Pasteurellales</taxon>
        <taxon>Pasteurellaceae</taxon>
        <taxon>Pasteurella</taxon>
    </lineage>
</organism>
<sequence>MSGFLQCFTSRFVDFPFNPNQPEPKDTAGYRILAEVEKDTDEKFYIFPQVYIQDVIKGFNEKQANEILLKSGLLVVSKDKGYRYTTRLPHKIDPKRTRCYLLIQTAEFEEEVCKSD</sequence>
<protein>
    <recommendedName>
        <fullName evidence="3">Phage protein</fullName>
    </recommendedName>
</protein>
<dbReference type="RefSeq" id="WP_379097629.1">
    <property type="nucleotide sequence ID" value="NZ_JBHUFP010000008.1"/>
</dbReference>
<reference evidence="2" key="1">
    <citation type="journal article" date="2019" name="Int. J. Syst. Evol. Microbiol.">
        <title>The Global Catalogue of Microorganisms (GCM) 10K type strain sequencing project: providing services to taxonomists for standard genome sequencing and annotation.</title>
        <authorList>
            <consortium name="The Broad Institute Genomics Platform"/>
            <consortium name="The Broad Institute Genome Sequencing Center for Infectious Disease"/>
            <person name="Wu L."/>
            <person name="Ma J."/>
        </authorList>
    </citation>
    <scope>NUCLEOTIDE SEQUENCE [LARGE SCALE GENOMIC DNA]</scope>
    <source>
        <strain evidence="2">CCM 7950</strain>
    </source>
</reference>